<dbReference type="PATRIC" id="fig|1214101.3.peg.8495"/>
<keyword evidence="3" id="KW-1185">Reference proteome</keyword>
<gene>
    <name evidence="2" type="ORF">BN159_8400</name>
</gene>
<evidence type="ECO:0000313" key="2">
    <source>
        <dbReference type="EMBL" id="CCK32778.1"/>
    </source>
</evidence>
<sequence length="92" mass="10118">MPWVEEHERDGTKVRRYFRWAPGARRDLSILVLLGIAVAGYGGTTGTASSGGPGSRSRPTSTATYPVHFEGWDDPAPTPRPTVSYPIRFDTR</sequence>
<dbReference type="KEGG" id="sdv:BN159_8400"/>
<dbReference type="Proteomes" id="UP000008043">
    <property type="component" value="Chromosome"/>
</dbReference>
<dbReference type="OrthoDB" id="4247956at2"/>
<dbReference type="HOGENOM" id="CLU_168326_0_0_11"/>
<name>K4RFU6_STRDJ</name>
<organism evidence="2 3">
    <name type="scientific">Streptomyces davaonensis (strain DSM 101723 / JCM 4913 / KCC S-0913 / 768)</name>
    <dbReference type="NCBI Taxonomy" id="1214101"/>
    <lineage>
        <taxon>Bacteria</taxon>
        <taxon>Bacillati</taxon>
        <taxon>Actinomycetota</taxon>
        <taxon>Actinomycetes</taxon>
        <taxon>Kitasatosporales</taxon>
        <taxon>Streptomycetaceae</taxon>
        <taxon>Streptomyces</taxon>
    </lineage>
</organism>
<dbReference type="eggNOG" id="ENOG5031YWC">
    <property type="taxonomic scope" value="Bacteria"/>
</dbReference>
<protein>
    <submittedName>
        <fullName evidence="2">Putative membrane protein</fullName>
    </submittedName>
</protein>
<dbReference type="AlphaFoldDB" id="K4RFU6"/>
<accession>K4RFU6</accession>
<evidence type="ECO:0000313" key="3">
    <source>
        <dbReference type="Proteomes" id="UP000008043"/>
    </source>
</evidence>
<feature type="compositionally biased region" description="Gly residues" evidence="1">
    <location>
        <begin position="43"/>
        <end position="54"/>
    </location>
</feature>
<reference evidence="2 3" key="1">
    <citation type="journal article" date="2012" name="J. Bacteriol.">
        <title>Genome sequence of the bacterium Streptomyces davawensis JCM 4913 and heterologous production of the unique antibiotic roseoflavin.</title>
        <authorList>
            <person name="Jankowitsch F."/>
            <person name="Schwarz J."/>
            <person name="Ruckert C."/>
            <person name="Gust B."/>
            <person name="Szczepanowski R."/>
            <person name="Blom J."/>
            <person name="Pelzer S."/>
            <person name="Kalinowski J."/>
            <person name="Mack M."/>
        </authorList>
    </citation>
    <scope>NUCLEOTIDE SEQUENCE [LARGE SCALE GENOMIC DNA]</scope>
    <source>
        <strain evidence="3">DSM 101723 / JCM 4913 / KCC S-0913 / 768</strain>
    </source>
</reference>
<evidence type="ECO:0000256" key="1">
    <source>
        <dbReference type="SAM" id="MobiDB-lite"/>
    </source>
</evidence>
<feature type="region of interest" description="Disordered" evidence="1">
    <location>
        <begin position="43"/>
        <end position="92"/>
    </location>
</feature>
<proteinExistence type="predicted"/>
<dbReference type="STRING" id="1214101.BN159_8400"/>
<dbReference type="EMBL" id="HE971709">
    <property type="protein sequence ID" value="CCK32778.1"/>
    <property type="molecule type" value="Genomic_DNA"/>
</dbReference>